<dbReference type="Pfam" id="PF18822">
    <property type="entry name" value="CdvA"/>
    <property type="match status" value="1"/>
</dbReference>
<feature type="domain" description="PRC-barrel" evidence="2">
    <location>
        <begin position="9"/>
        <end position="69"/>
    </location>
</feature>
<evidence type="ECO:0008006" key="6">
    <source>
        <dbReference type="Google" id="ProtNLM"/>
    </source>
</evidence>
<feature type="coiled-coil region" evidence="1">
    <location>
        <begin position="76"/>
        <end position="201"/>
    </location>
</feature>
<dbReference type="InterPro" id="IPR011033">
    <property type="entry name" value="PRC_barrel-like_sf"/>
</dbReference>
<keyword evidence="1" id="KW-0175">Coiled coil</keyword>
<evidence type="ECO:0000313" key="4">
    <source>
        <dbReference type="EMBL" id="HGQ59701.1"/>
    </source>
</evidence>
<evidence type="ECO:0000259" key="2">
    <source>
        <dbReference type="Pfam" id="PF05239"/>
    </source>
</evidence>
<gene>
    <name evidence="4" type="ORF">ENU09_03190</name>
    <name evidence="5" type="ORF">ENU20_03135</name>
</gene>
<evidence type="ECO:0000256" key="1">
    <source>
        <dbReference type="SAM" id="Coils"/>
    </source>
</evidence>
<feature type="domain" description="CdvA-like coiled-coil" evidence="3">
    <location>
        <begin position="88"/>
        <end position="206"/>
    </location>
</feature>
<dbReference type="InterPro" id="IPR041461">
    <property type="entry name" value="CdvA_CC"/>
</dbReference>
<dbReference type="EMBL" id="DTBP01000020">
    <property type="protein sequence ID" value="HGQ74054.1"/>
    <property type="molecule type" value="Genomic_DNA"/>
</dbReference>
<sequence>MQIVRIEDIENYLGKPVYDPYGRRIGFIIGFYSDPDGNVYSFEVSFGDFEFREVSIDRFKLGGDGIILVPEWEYQALMIENRIERLRKRISALNELYNKKEIPLHAYESYKKSLENELLKARNDCKNVRDIIRKRMSDLDSIIVELEKTLANLRVNYLAKELSEVAYKEASDHIKKQLEIALREKESVKKHYEKLENLEKQPIDIGVRESKEQQAQNQPIPVVVLEA</sequence>
<organism evidence="5">
    <name type="scientific">Staphylothermus marinus</name>
    <dbReference type="NCBI Taxonomy" id="2280"/>
    <lineage>
        <taxon>Archaea</taxon>
        <taxon>Thermoproteota</taxon>
        <taxon>Thermoprotei</taxon>
        <taxon>Desulfurococcales</taxon>
        <taxon>Desulfurococcaceae</taxon>
        <taxon>Staphylothermus</taxon>
    </lineage>
</organism>
<dbReference type="InterPro" id="IPR027275">
    <property type="entry name" value="PRC-brl_dom"/>
</dbReference>
<dbReference type="Pfam" id="PF05239">
    <property type="entry name" value="PRC"/>
    <property type="match status" value="1"/>
</dbReference>
<accession>A0A7C4NVF3</accession>
<dbReference type="SUPFAM" id="SSF50346">
    <property type="entry name" value="PRC-barrel domain"/>
    <property type="match status" value="1"/>
</dbReference>
<comment type="caution">
    <text evidence="5">The sequence shown here is derived from an EMBL/GenBank/DDBJ whole genome shotgun (WGS) entry which is preliminary data.</text>
</comment>
<evidence type="ECO:0000313" key="5">
    <source>
        <dbReference type="EMBL" id="HGQ74054.1"/>
    </source>
</evidence>
<dbReference type="EMBL" id="DTBE01000080">
    <property type="protein sequence ID" value="HGQ59701.1"/>
    <property type="molecule type" value="Genomic_DNA"/>
</dbReference>
<name>A0A7C4NVF3_STAMA</name>
<proteinExistence type="predicted"/>
<evidence type="ECO:0000259" key="3">
    <source>
        <dbReference type="Pfam" id="PF18822"/>
    </source>
</evidence>
<protein>
    <recommendedName>
        <fullName evidence="6">CdvA-like coiled-coil domain-containing protein</fullName>
    </recommendedName>
</protein>
<reference evidence="5" key="1">
    <citation type="journal article" date="2020" name="mSystems">
        <title>Genome- and Community-Level Interaction Insights into Carbon Utilization and Element Cycling Functions of Hydrothermarchaeota in Hydrothermal Sediment.</title>
        <authorList>
            <person name="Zhou Z."/>
            <person name="Liu Y."/>
            <person name="Xu W."/>
            <person name="Pan J."/>
            <person name="Luo Z.H."/>
            <person name="Li M."/>
        </authorList>
    </citation>
    <scope>NUCLEOTIDE SEQUENCE [LARGE SCALE GENOMIC DNA]</scope>
    <source>
        <strain evidence="4">SpSt-638</strain>
        <strain evidence="5">SpSt-648</strain>
    </source>
</reference>
<dbReference type="AlphaFoldDB" id="A0A7C4NVF3"/>